<accession>H6X467</accession>
<name>H6X467_9CAUD</name>
<reference evidence="1 2" key="1">
    <citation type="journal article" date="2012" name="J. Virol.">
        <title>Genome of Klebsiella sp.-Infecting Bacteriophage vB_KleM_RaK2.</title>
        <authorList>
            <person name="Simoliunas E."/>
            <person name="Kaliniene L."/>
            <person name="Truncaite L."/>
            <person name="Klausa V."/>
            <person name="Zajanckauskaite A."/>
            <person name="Meskys R."/>
        </authorList>
    </citation>
    <scope>NUCLEOTIDE SEQUENCE [LARGE SCALE GENOMIC DNA]</scope>
</reference>
<protein>
    <submittedName>
        <fullName evidence="1">Uncharacterized protein</fullName>
    </submittedName>
</protein>
<dbReference type="Proteomes" id="UP000007524">
    <property type="component" value="Segment"/>
</dbReference>
<gene>
    <name evidence="1" type="ORF">RaK2_00260</name>
</gene>
<evidence type="ECO:0000313" key="1">
    <source>
        <dbReference type="EMBL" id="AFA44533.1"/>
    </source>
</evidence>
<dbReference type="KEGG" id="vg:14012848"/>
<evidence type="ECO:0000313" key="2">
    <source>
        <dbReference type="Proteomes" id="UP000007524"/>
    </source>
</evidence>
<dbReference type="GeneID" id="14012848"/>
<organism evidence="1 2">
    <name type="scientific">Klebsiella phage vB_KleM_RaK2</name>
    <dbReference type="NCBI Taxonomy" id="1147094"/>
    <lineage>
        <taxon>Viruses</taxon>
        <taxon>Duplodnaviria</taxon>
        <taxon>Heunggongvirae</taxon>
        <taxon>Uroviricota</taxon>
        <taxon>Caudoviricetes</taxon>
        <taxon>Alcyoneusvirus</taxon>
        <taxon>Alcyoneusvirus RaK2</taxon>
    </lineage>
</organism>
<proteinExistence type="predicted"/>
<sequence length="60" mass="6691">MNYYTFALKYISAYSPNVEGKCVIKAQGNNPIEAIMKIISTNSFPDKNSTFVLITSIVIQ</sequence>
<dbReference type="RefSeq" id="YP_007007415.1">
    <property type="nucleotide sequence ID" value="NC_019526.1"/>
</dbReference>
<keyword evidence="2" id="KW-1185">Reference proteome</keyword>
<dbReference type="EMBL" id="JQ513383">
    <property type="protein sequence ID" value="AFA44533.1"/>
    <property type="molecule type" value="Genomic_DNA"/>
</dbReference>